<proteinExistence type="predicted"/>
<keyword evidence="1" id="KW-0472">Membrane</keyword>
<dbReference type="AlphaFoldDB" id="A0A378U0H6"/>
<evidence type="ECO:0000313" key="5">
    <source>
        <dbReference type="Proteomes" id="UP000254927"/>
    </source>
</evidence>
<sequence>MCRTQFPRGCKLMKSQDNVKGFSLPIVMIMMLVLAILVLAAAQLFNTESRLSSNDADRKMTMQIAEAALRQGEQAIVDQDLVDLDKKAQFTSNCDNGLCLPSKSKQAVWEGGSNSLLETNGKEYAADTVLNKKPKYVIEWISDGTEQIVYRVTARAWGENTNTVVTLQSYVAADI</sequence>
<reference evidence="4 5" key="1">
    <citation type="submission" date="2018-06" db="EMBL/GenBank/DDBJ databases">
        <authorList>
            <consortium name="Pathogen Informatics"/>
            <person name="Doyle S."/>
        </authorList>
    </citation>
    <scope>NUCLEOTIDE SEQUENCE [LARGE SCALE GENOMIC DNA]</scope>
    <source>
        <strain evidence="4 5">NCTC10660</strain>
    </source>
</reference>
<organism evidence="4 5">
    <name type="scientific">Neisseria elongata</name>
    <dbReference type="NCBI Taxonomy" id="495"/>
    <lineage>
        <taxon>Bacteria</taxon>
        <taxon>Pseudomonadati</taxon>
        <taxon>Pseudomonadota</taxon>
        <taxon>Betaproteobacteria</taxon>
        <taxon>Neisseriales</taxon>
        <taxon>Neisseriaceae</taxon>
        <taxon>Neisseria</taxon>
    </lineage>
</organism>
<protein>
    <submittedName>
        <fullName evidence="4">Type IV pilus biogenesis protein PilK</fullName>
    </submittedName>
</protein>
<keyword evidence="1" id="KW-1133">Transmembrane helix</keyword>
<evidence type="ECO:0000313" key="4">
    <source>
        <dbReference type="EMBL" id="STZ68765.1"/>
    </source>
</evidence>
<evidence type="ECO:0000256" key="1">
    <source>
        <dbReference type="SAM" id="Phobius"/>
    </source>
</evidence>
<gene>
    <name evidence="4" type="primary">pilK</name>
    <name evidence="4" type="ORF">NCTC10660_02295</name>
</gene>
<evidence type="ECO:0000259" key="2">
    <source>
        <dbReference type="Pfam" id="PF13681"/>
    </source>
</evidence>
<dbReference type="Pfam" id="PF13681">
    <property type="entry name" value="PilX"/>
    <property type="match status" value="1"/>
</dbReference>
<evidence type="ECO:0000259" key="3">
    <source>
        <dbReference type="Pfam" id="PF14341"/>
    </source>
</evidence>
<dbReference type="Proteomes" id="UP000254927">
    <property type="component" value="Unassembled WGS sequence"/>
</dbReference>
<feature type="transmembrane region" description="Helical" evidence="1">
    <location>
        <begin position="21"/>
        <end position="45"/>
    </location>
</feature>
<keyword evidence="1" id="KW-0812">Transmembrane</keyword>
<dbReference type="InterPro" id="IPR025746">
    <property type="entry name" value="PilX_N_dom"/>
</dbReference>
<feature type="domain" description="Type 4 fimbrial biogenesis protein PilX N-terminal" evidence="3">
    <location>
        <begin position="20"/>
        <end position="70"/>
    </location>
</feature>
<dbReference type="InterPro" id="IPR025205">
    <property type="entry name" value="PilX/PilW_C"/>
</dbReference>
<dbReference type="EMBL" id="UGQW01000002">
    <property type="protein sequence ID" value="STZ68765.1"/>
    <property type="molecule type" value="Genomic_DNA"/>
</dbReference>
<dbReference type="Pfam" id="PF14341">
    <property type="entry name" value="PilX_N"/>
    <property type="match status" value="1"/>
</dbReference>
<feature type="domain" description="PilX/PilW C-terminal" evidence="2">
    <location>
        <begin position="96"/>
        <end position="172"/>
    </location>
</feature>
<name>A0A378U0H6_NEIEL</name>
<accession>A0A378U0H6</accession>